<reference evidence="4 5" key="1">
    <citation type="submission" date="2019-02" db="EMBL/GenBank/DDBJ databases">
        <title>Deep-cultivation of Planctomycetes and their phenomic and genomic characterization uncovers novel biology.</title>
        <authorList>
            <person name="Wiegand S."/>
            <person name="Jogler M."/>
            <person name="Boedeker C."/>
            <person name="Pinto D."/>
            <person name="Vollmers J."/>
            <person name="Rivas-Marin E."/>
            <person name="Kohn T."/>
            <person name="Peeters S.H."/>
            <person name="Heuer A."/>
            <person name="Rast P."/>
            <person name="Oberbeckmann S."/>
            <person name="Bunk B."/>
            <person name="Jeske O."/>
            <person name="Meyerdierks A."/>
            <person name="Storesund J.E."/>
            <person name="Kallscheuer N."/>
            <person name="Luecker S."/>
            <person name="Lage O.M."/>
            <person name="Pohl T."/>
            <person name="Merkel B.J."/>
            <person name="Hornburger P."/>
            <person name="Mueller R.-W."/>
            <person name="Bruemmer F."/>
            <person name="Labrenz M."/>
            <person name="Spormann A.M."/>
            <person name="Op den Camp H."/>
            <person name="Overmann J."/>
            <person name="Amann R."/>
            <person name="Jetten M.S.M."/>
            <person name="Mascher T."/>
            <person name="Medema M.H."/>
            <person name="Devos D.P."/>
            <person name="Kaster A.-K."/>
            <person name="Ovreas L."/>
            <person name="Rohde M."/>
            <person name="Galperin M.Y."/>
            <person name="Jogler C."/>
        </authorList>
    </citation>
    <scope>NUCLEOTIDE SEQUENCE [LARGE SCALE GENOMIC DNA]</scope>
    <source>
        <strain evidence="4 5">Mal52</strain>
    </source>
</reference>
<protein>
    <recommendedName>
        <fullName evidence="6">GYF domain-containing protein</fullName>
    </recommendedName>
</protein>
<keyword evidence="1" id="KW-0812">Transmembrane</keyword>
<dbReference type="KEGG" id="sdyn:Mal52_27240"/>
<keyword evidence="1" id="KW-1133">Transmembrane helix</keyword>
<sequence>MAIQLFYQSGGRPSGPVDSKELRRLAEAGIVTPNTLVRKGASGRWVRAENVRGLFQRSTPAPSLSLGASTPVPQSGELVKEEGEKWSFKNGEKEFGPYDIEGLRDAAEKRWMDVNTLIRQEPDGEWISALTTGLIPTSLLRRNTPGTPWSAKHLLLGFLGLFLIAFAGAVARDLTRSFLRDGHSPPGVRQILKHAIERTAVRSSALRSVGYDQEQQVLEIEFTNGAVYQYFDVPVEVYRGLMAAESHGRYFNQAVRNAGYRYQRMN</sequence>
<dbReference type="Pfam" id="PF13619">
    <property type="entry name" value="KTSC"/>
    <property type="match status" value="1"/>
</dbReference>
<evidence type="ECO:0000256" key="1">
    <source>
        <dbReference type="SAM" id="Phobius"/>
    </source>
</evidence>
<evidence type="ECO:0000313" key="4">
    <source>
        <dbReference type="EMBL" id="QDU44246.1"/>
    </source>
</evidence>
<keyword evidence="5" id="KW-1185">Reference proteome</keyword>
<proteinExistence type="predicted"/>
<dbReference type="Pfam" id="PF14237">
    <property type="entry name" value="GYF_2"/>
    <property type="match status" value="1"/>
</dbReference>
<evidence type="ECO:0000259" key="3">
    <source>
        <dbReference type="Pfam" id="PF14237"/>
    </source>
</evidence>
<dbReference type="RefSeq" id="WP_145376632.1">
    <property type="nucleotide sequence ID" value="NZ_CP036276.1"/>
</dbReference>
<organism evidence="4 5">
    <name type="scientific">Symmachiella dynata</name>
    <dbReference type="NCBI Taxonomy" id="2527995"/>
    <lineage>
        <taxon>Bacteria</taxon>
        <taxon>Pseudomonadati</taxon>
        <taxon>Planctomycetota</taxon>
        <taxon>Planctomycetia</taxon>
        <taxon>Planctomycetales</taxon>
        <taxon>Planctomycetaceae</taxon>
        <taxon>Symmachiella</taxon>
    </lineage>
</organism>
<dbReference type="Proteomes" id="UP000319383">
    <property type="component" value="Chromosome"/>
</dbReference>
<dbReference type="InterPro" id="IPR025309">
    <property type="entry name" value="KTSC_dom"/>
</dbReference>
<feature type="transmembrane region" description="Helical" evidence="1">
    <location>
        <begin position="153"/>
        <end position="171"/>
    </location>
</feature>
<dbReference type="AlphaFoldDB" id="A0A517ZP41"/>
<dbReference type="InterPro" id="IPR025640">
    <property type="entry name" value="GYF_2"/>
</dbReference>
<evidence type="ECO:0008006" key="6">
    <source>
        <dbReference type="Google" id="ProtNLM"/>
    </source>
</evidence>
<gene>
    <name evidence="4" type="ORF">Mal52_27240</name>
</gene>
<feature type="domain" description="KTSC" evidence="2">
    <location>
        <begin position="203"/>
        <end position="258"/>
    </location>
</feature>
<feature type="domain" description="GYF" evidence="3">
    <location>
        <begin position="6"/>
        <end position="54"/>
    </location>
</feature>
<evidence type="ECO:0000313" key="5">
    <source>
        <dbReference type="Proteomes" id="UP000319383"/>
    </source>
</evidence>
<dbReference type="EMBL" id="CP036276">
    <property type="protein sequence ID" value="QDU44246.1"/>
    <property type="molecule type" value="Genomic_DNA"/>
</dbReference>
<accession>A0A517ZP41</accession>
<evidence type="ECO:0000259" key="2">
    <source>
        <dbReference type="Pfam" id="PF13619"/>
    </source>
</evidence>
<keyword evidence="1" id="KW-0472">Membrane</keyword>
<name>A0A517ZP41_9PLAN</name>